<evidence type="ECO:0000256" key="5">
    <source>
        <dbReference type="SAM" id="MobiDB-lite"/>
    </source>
</evidence>
<dbReference type="Pfam" id="PF01544">
    <property type="entry name" value="CorA"/>
    <property type="match status" value="1"/>
</dbReference>
<evidence type="ECO:0000256" key="6">
    <source>
        <dbReference type="SAM" id="Phobius"/>
    </source>
</evidence>
<dbReference type="SUPFAM" id="SSF144083">
    <property type="entry name" value="Magnesium transport protein CorA, transmembrane region"/>
    <property type="match status" value="1"/>
</dbReference>
<dbReference type="GO" id="GO:0016020">
    <property type="term" value="C:membrane"/>
    <property type="evidence" value="ECO:0007669"/>
    <property type="project" value="UniProtKB-SubCell"/>
</dbReference>
<reference evidence="7" key="1">
    <citation type="submission" date="2018-12" db="EMBL/GenBank/DDBJ databases">
        <authorList>
            <person name="Syme R.A."/>
            <person name="Farfan-Caceres L."/>
            <person name="Lichtenzveig J."/>
        </authorList>
    </citation>
    <scope>NUCLEOTIDE SEQUENCE</scope>
    <source>
        <strain evidence="7">Al4</strain>
    </source>
</reference>
<evidence type="ECO:0000256" key="2">
    <source>
        <dbReference type="ARBA" id="ARBA00022692"/>
    </source>
</evidence>
<sequence>MSLPNPLWMQPPNLGLGRGHVPQNQPDQPHLTWPWDLPIKDSVGFELEEVLQHKQGKGCQVVKYLFRATAQDWKFAKATTALEDLKDMVLLHKTPPYREIDASMFLMATSLQDEAIRALGFWMNIPPTFFMLPDVRLRVVAGANELLFTLQYMNKYAVGHRSPQARPSSSSQQYHRFRSKNGQQPHEWHITQARLIFFTGWNWVDCTPSQHSASDSGSLETRSARWRGLYMFDEADDAMALQLRDLMVANDRPDPGQAEVYQGLGQIIENIILLISSKWTEFLDEADLHLQVLSKQCISEDLLPTKQLQYMRELHELSPLWTRVRRHLTAIKDLIAQVLQHEISYSNPNLEDRTQLYYVKRLQVVDDHISRCNDAAAQTNNLISLIFNIATLQESRAAVEESKAANAFAGSIRRVTMLTFVYLPLTLASSILGMNITQITGEGTHSQLWLYFIVAVALMAATFGGWFVWSKLLSSFERSVRRRISKQALKNKGV</sequence>
<dbReference type="EMBL" id="RZGK01000008">
    <property type="protein sequence ID" value="KAF9697138.1"/>
    <property type="molecule type" value="Genomic_DNA"/>
</dbReference>
<reference evidence="7" key="2">
    <citation type="submission" date="2020-09" db="EMBL/GenBank/DDBJ databases">
        <title>Reference genome assembly for Australian Ascochyta lentis isolate Al4.</title>
        <authorList>
            <person name="Lee R.C."/>
            <person name="Farfan-Caceres L.M."/>
            <person name="Debler J.W."/>
            <person name="Williams A.H."/>
            <person name="Henares B.M."/>
        </authorList>
    </citation>
    <scope>NUCLEOTIDE SEQUENCE</scope>
    <source>
        <strain evidence="7">Al4</strain>
    </source>
</reference>
<keyword evidence="2 6" id="KW-0812">Transmembrane</keyword>
<dbReference type="GO" id="GO:0046873">
    <property type="term" value="F:metal ion transmembrane transporter activity"/>
    <property type="evidence" value="ECO:0007669"/>
    <property type="project" value="InterPro"/>
</dbReference>
<name>A0A8H7J5T2_9PLEO</name>
<keyword evidence="8" id="KW-1185">Reference proteome</keyword>
<evidence type="ECO:0000313" key="7">
    <source>
        <dbReference type="EMBL" id="KAF9697138.1"/>
    </source>
</evidence>
<evidence type="ECO:0000256" key="3">
    <source>
        <dbReference type="ARBA" id="ARBA00022989"/>
    </source>
</evidence>
<dbReference type="Proteomes" id="UP000651452">
    <property type="component" value="Unassembled WGS sequence"/>
</dbReference>
<evidence type="ECO:0000313" key="8">
    <source>
        <dbReference type="Proteomes" id="UP000651452"/>
    </source>
</evidence>
<feature type="compositionally biased region" description="Low complexity" evidence="5">
    <location>
        <begin position="161"/>
        <end position="173"/>
    </location>
</feature>
<proteinExistence type="predicted"/>
<dbReference type="InterPro" id="IPR002523">
    <property type="entry name" value="MgTranspt_CorA/ZnTranspt_ZntB"/>
</dbReference>
<dbReference type="AlphaFoldDB" id="A0A8H7J5T2"/>
<gene>
    <name evidence="7" type="ORF">EKO04_004929</name>
</gene>
<feature type="transmembrane region" description="Helical" evidence="6">
    <location>
        <begin position="448"/>
        <end position="469"/>
    </location>
</feature>
<feature type="region of interest" description="Disordered" evidence="5">
    <location>
        <begin position="161"/>
        <end position="185"/>
    </location>
</feature>
<comment type="caution">
    <text evidence="7">The sequence shown here is derived from an EMBL/GenBank/DDBJ whole genome shotgun (WGS) entry which is preliminary data.</text>
</comment>
<comment type="subcellular location">
    <subcellularLocation>
        <location evidence="1">Membrane</location>
        <topology evidence="1">Multi-pass membrane protein</topology>
    </subcellularLocation>
</comment>
<evidence type="ECO:0000256" key="4">
    <source>
        <dbReference type="ARBA" id="ARBA00023136"/>
    </source>
</evidence>
<dbReference type="InterPro" id="IPR045863">
    <property type="entry name" value="CorA_TM1_TM2"/>
</dbReference>
<dbReference type="OrthoDB" id="3231000at2759"/>
<dbReference type="Gene3D" id="1.20.58.340">
    <property type="entry name" value="Magnesium transport protein CorA, transmembrane region"/>
    <property type="match status" value="1"/>
</dbReference>
<organism evidence="7 8">
    <name type="scientific">Ascochyta lentis</name>
    <dbReference type="NCBI Taxonomy" id="205686"/>
    <lineage>
        <taxon>Eukaryota</taxon>
        <taxon>Fungi</taxon>
        <taxon>Dikarya</taxon>
        <taxon>Ascomycota</taxon>
        <taxon>Pezizomycotina</taxon>
        <taxon>Dothideomycetes</taxon>
        <taxon>Pleosporomycetidae</taxon>
        <taxon>Pleosporales</taxon>
        <taxon>Pleosporineae</taxon>
        <taxon>Didymellaceae</taxon>
        <taxon>Ascochyta</taxon>
    </lineage>
</organism>
<protein>
    <submittedName>
        <fullName evidence="7">Uncharacterized protein</fullName>
    </submittedName>
</protein>
<keyword evidence="3 6" id="KW-1133">Transmembrane helix</keyword>
<feature type="transmembrane region" description="Helical" evidence="6">
    <location>
        <begin position="415"/>
        <end position="436"/>
    </location>
</feature>
<evidence type="ECO:0000256" key="1">
    <source>
        <dbReference type="ARBA" id="ARBA00004141"/>
    </source>
</evidence>
<accession>A0A8H7J5T2</accession>
<keyword evidence="4 6" id="KW-0472">Membrane</keyword>